<feature type="domain" description="TraG N-terminal Bacteroidetes" evidence="1">
    <location>
        <begin position="1"/>
        <end position="45"/>
    </location>
</feature>
<feature type="domain" description="TraG P-loop" evidence="2">
    <location>
        <begin position="401"/>
        <end position="812"/>
    </location>
</feature>
<dbReference type="PANTHER" id="PTHR38467:SF1">
    <property type="entry name" value="CONJUGATIVE TRANSFER: ASSEMBLY"/>
    <property type="match status" value="1"/>
</dbReference>
<keyword evidence="4" id="KW-1185">Reference proteome</keyword>
<accession>A0A1D7QQP9</accession>
<dbReference type="AlphaFoldDB" id="A0A1D7QQP9"/>
<evidence type="ECO:0000313" key="3">
    <source>
        <dbReference type="EMBL" id="AOM80998.1"/>
    </source>
</evidence>
<gene>
    <name evidence="3" type="ORF">BFS30_24625</name>
</gene>
<dbReference type="Pfam" id="PF19044">
    <property type="entry name" value="P-loop_TraG"/>
    <property type="match status" value="1"/>
</dbReference>
<protein>
    <submittedName>
        <fullName evidence="3">Conjugal transfer protein TraG</fullName>
    </submittedName>
</protein>
<evidence type="ECO:0000313" key="4">
    <source>
        <dbReference type="Proteomes" id="UP000094313"/>
    </source>
</evidence>
<name>A0A1D7QQP9_9SPHI</name>
<dbReference type="SUPFAM" id="SSF52540">
    <property type="entry name" value="P-loop containing nucleoside triphosphate hydrolases"/>
    <property type="match status" value="1"/>
</dbReference>
<sequence length="816" mass="93259">MEKILPLWKLEKDCIVSKNGDLTLAFAVTLPEIFTLSNEEYEGLHNAWLKAIKVLPVGTVLHKQDWFMRSSYSSVFSDGEDNFLKTSANKFFNERPFLDHNCYLMLTLKADGRKPGSSAFSNLLRTNIVPAGAINNKQYQQLTDAAGQFCRILSDSGQLQLRKLSQQELTGDQNNTGLLERYLFLSGNKETPQIRDIEFKPDWKIGENYCQLYTLADTDNLPATCGPRVNYDKYSTDRTKFSVGFASPIGQLLPVNHIYNQFLIIGDIPKTLKRLEAKRRRLQSLSGYSRENTISKDATGDFLNEAIADARTPIKAHFNLQCWTDDYNELKELRNQTSSSLSKMDVVPHLETTGYPQLWWSALAGNEADIPENECFETFAEQASCFLNMETAYRSSKSSFGIRLNDRLSGVPIHVDISDEPMGKITQNRNKIVVGGSGSGKSMFMNHMLHSYVQQGAHCVVVDVGHSYEGLCELLGGYYFTYSEENPIKFNPFYIPAGEVLDTEKKESIKTLLVALWKQNDESFRRSEYVAISNALQSYYGHLDTEPDLFPCFDTFYEFLNEHFIKELDRDRVKDRDFDVHNFLYVLRPFYKGGEFDYLLNAKENLDVLGQPLVIFEIDAVKDHPILFPVIALIICELFISKMRKLKGIRKVIVIEEAWKAVAKAGMAEFMKYLYKTVRKYFGEAITVTQEIDDLLSSPIIKEAIINNADCKILLDLRKFQNKFDQIQEVLGMSDKGKALVLSLNIANDPNRRYREVYIELGNQLMKVYGYEPSIEEYYAYSTEQTEKLKVKEFTKRYGGDIRKALSAIAAEELRA</sequence>
<dbReference type="EMBL" id="CP017141">
    <property type="protein sequence ID" value="AOM80998.1"/>
    <property type="molecule type" value="Genomic_DNA"/>
</dbReference>
<dbReference type="Pfam" id="PF12991">
    <property type="entry name" value="DUF3875"/>
    <property type="match status" value="1"/>
</dbReference>
<dbReference type="NCBIfam" id="TIGR03783">
    <property type="entry name" value="Bac_Flav_CT_G"/>
    <property type="match status" value="1"/>
</dbReference>
<evidence type="ECO:0000259" key="2">
    <source>
        <dbReference type="Pfam" id="PF19044"/>
    </source>
</evidence>
<dbReference type="InterPro" id="IPR022509">
    <property type="entry name" value="Conjugation_ATPase_TraG"/>
</dbReference>
<dbReference type="InterPro" id="IPR043964">
    <property type="entry name" value="P-loop_TraG"/>
</dbReference>
<proteinExistence type="predicted"/>
<evidence type="ECO:0000259" key="1">
    <source>
        <dbReference type="Pfam" id="PF12991"/>
    </source>
</evidence>
<dbReference type="Gene3D" id="1.10.8.730">
    <property type="match status" value="1"/>
</dbReference>
<organism evidence="3 4">
    <name type="scientific">Pedobacter steynii</name>
    <dbReference type="NCBI Taxonomy" id="430522"/>
    <lineage>
        <taxon>Bacteria</taxon>
        <taxon>Pseudomonadati</taxon>
        <taxon>Bacteroidota</taxon>
        <taxon>Sphingobacteriia</taxon>
        <taxon>Sphingobacteriales</taxon>
        <taxon>Sphingobacteriaceae</taxon>
        <taxon>Pedobacter</taxon>
    </lineage>
</organism>
<dbReference type="PANTHER" id="PTHR38467">
    <property type="match status" value="1"/>
</dbReference>
<dbReference type="Gene3D" id="3.40.50.300">
    <property type="entry name" value="P-loop containing nucleotide triphosphate hydrolases"/>
    <property type="match status" value="1"/>
</dbReference>
<dbReference type="Proteomes" id="UP000094313">
    <property type="component" value="Chromosome"/>
</dbReference>
<dbReference type="InterPro" id="IPR053155">
    <property type="entry name" value="F-pilin_assembly_TraC"/>
</dbReference>
<dbReference type="InterPro" id="IPR024451">
    <property type="entry name" value="TraG_N_Bacteroidetes"/>
</dbReference>
<dbReference type="InterPro" id="IPR027417">
    <property type="entry name" value="P-loop_NTPase"/>
</dbReference>
<dbReference type="KEGG" id="psty:BFS30_24625"/>
<reference evidence="3 4" key="1">
    <citation type="submission" date="2016-08" db="EMBL/GenBank/DDBJ databases">
        <authorList>
            <person name="Seilhamer J.J."/>
        </authorList>
    </citation>
    <scope>NUCLEOTIDE SEQUENCE [LARGE SCALE GENOMIC DNA]</scope>
    <source>
        <strain evidence="3 4">DX4</strain>
    </source>
</reference>